<accession>X1U8I9</accession>
<reference evidence="1" key="1">
    <citation type="journal article" date="2014" name="Front. Microbiol.">
        <title>High frequency of phylogenetically diverse reductive dehalogenase-homologous genes in deep subseafloor sedimentary metagenomes.</title>
        <authorList>
            <person name="Kawai M."/>
            <person name="Futagami T."/>
            <person name="Toyoda A."/>
            <person name="Takaki Y."/>
            <person name="Nishi S."/>
            <person name="Hori S."/>
            <person name="Arai W."/>
            <person name="Tsubouchi T."/>
            <person name="Morono Y."/>
            <person name="Uchiyama I."/>
            <person name="Ito T."/>
            <person name="Fujiyama A."/>
            <person name="Inagaki F."/>
            <person name="Takami H."/>
        </authorList>
    </citation>
    <scope>NUCLEOTIDE SEQUENCE</scope>
    <source>
        <strain evidence="1">Expedition CK06-06</strain>
    </source>
</reference>
<dbReference type="EMBL" id="BARW01024070">
    <property type="protein sequence ID" value="GAI88619.1"/>
    <property type="molecule type" value="Genomic_DNA"/>
</dbReference>
<protein>
    <submittedName>
        <fullName evidence="1">Uncharacterized protein</fullName>
    </submittedName>
</protein>
<evidence type="ECO:0000313" key="1">
    <source>
        <dbReference type="EMBL" id="GAI88619.1"/>
    </source>
</evidence>
<organism evidence="1">
    <name type="scientific">marine sediment metagenome</name>
    <dbReference type="NCBI Taxonomy" id="412755"/>
    <lineage>
        <taxon>unclassified sequences</taxon>
        <taxon>metagenomes</taxon>
        <taxon>ecological metagenomes</taxon>
    </lineage>
</organism>
<dbReference type="AlphaFoldDB" id="X1U8I9"/>
<name>X1U8I9_9ZZZZ</name>
<gene>
    <name evidence="1" type="ORF">S12H4_39768</name>
</gene>
<comment type="caution">
    <text evidence="1">The sequence shown here is derived from an EMBL/GenBank/DDBJ whole genome shotgun (WGS) entry which is preliminary data.</text>
</comment>
<sequence length="84" mass="9646">MKNNNELGERAKMCLNPKCRAVLFVSGKMDPKTDHRGVDRDIHKKHDEKGYYIECPKCGAKHKVKHYPIVPGEGLQWSIDGLRE</sequence>
<proteinExistence type="predicted"/>